<keyword evidence="4 9" id="KW-0812">Transmembrane</keyword>
<reference evidence="11 12" key="1">
    <citation type="journal article" date="2013" name="ISME J.">
        <title>By their genes ye shall know them: genomic signatures of predatory bacteria.</title>
        <authorList>
            <person name="Pasternak Z."/>
            <person name="Pietrokovski S."/>
            <person name="Rotem O."/>
            <person name="Gophna U."/>
            <person name="Lurie-Weinberger M.N."/>
            <person name="Jurkevitch E."/>
        </authorList>
    </citation>
    <scope>NUCLEOTIDE SEQUENCE [LARGE SCALE GENOMIC DNA]</scope>
    <source>
        <strain evidence="11 12">JSS</strain>
    </source>
</reference>
<gene>
    <name evidence="11" type="ORF">A11Q_537</name>
</gene>
<dbReference type="KEGG" id="bex:A11Q_537"/>
<dbReference type="PATRIC" id="fig|1184267.3.peg.548"/>
<dbReference type="GO" id="GO:0017038">
    <property type="term" value="P:protein import"/>
    <property type="evidence" value="ECO:0007669"/>
    <property type="project" value="TreeGrafter"/>
</dbReference>
<accession>M4V5W9</accession>
<dbReference type="InterPro" id="IPR050790">
    <property type="entry name" value="ExbB/TolQ_transport"/>
</dbReference>
<keyword evidence="12" id="KW-1185">Reference proteome</keyword>
<dbReference type="Pfam" id="PF01618">
    <property type="entry name" value="MotA_ExbB"/>
    <property type="match status" value="1"/>
</dbReference>
<dbReference type="InterPro" id="IPR002898">
    <property type="entry name" value="MotA_ExbB_proton_chnl"/>
</dbReference>
<sequence>MLSEKIFVIAHYADQAVLILLVLMSVVSVGMIFERFVALKKVSQDSEAIRAKIRQALHDGNLAGFEDLARDTSSLEGRAASQALRHLNETGLAGFEEVFNTFMLNEKPALERYLAPLATIASNAPFIGLLGTVLGIMKAFNDLAQASDAGQQTVMAGISIALVATAAGLFVAIPAGIFYNYYTRKVKGIYTNLESVKELGLAYAKKKGLN</sequence>
<dbReference type="OrthoDB" id="5291512at2"/>
<feature type="transmembrane region" description="Helical" evidence="9">
    <location>
        <begin position="12"/>
        <end position="33"/>
    </location>
</feature>
<dbReference type="eggNOG" id="COG0811">
    <property type="taxonomic scope" value="Bacteria"/>
</dbReference>
<evidence type="ECO:0000256" key="8">
    <source>
        <dbReference type="RuleBase" id="RU004057"/>
    </source>
</evidence>
<evidence type="ECO:0000256" key="7">
    <source>
        <dbReference type="ARBA" id="ARBA00023136"/>
    </source>
</evidence>
<dbReference type="PANTHER" id="PTHR30625:SF15">
    <property type="entry name" value="BIOPOLYMER TRANSPORT PROTEIN EXBB"/>
    <property type="match status" value="1"/>
</dbReference>
<dbReference type="GO" id="GO:0005886">
    <property type="term" value="C:plasma membrane"/>
    <property type="evidence" value="ECO:0007669"/>
    <property type="project" value="UniProtKB-SubCell"/>
</dbReference>
<keyword evidence="6 9" id="KW-1133">Transmembrane helix</keyword>
<protein>
    <submittedName>
        <fullName evidence="11">TolQ protein</fullName>
    </submittedName>
</protein>
<dbReference type="PANTHER" id="PTHR30625">
    <property type="entry name" value="PROTEIN TOLQ"/>
    <property type="match status" value="1"/>
</dbReference>
<dbReference type="STRING" id="1184267.A11Q_537"/>
<evidence type="ECO:0000259" key="10">
    <source>
        <dbReference type="Pfam" id="PF01618"/>
    </source>
</evidence>
<comment type="similarity">
    <text evidence="8">Belongs to the exbB/tolQ family.</text>
</comment>
<evidence type="ECO:0000256" key="4">
    <source>
        <dbReference type="ARBA" id="ARBA00022692"/>
    </source>
</evidence>
<name>M4V5W9_9BACT</name>
<keyword evidence="3" id="KW-1003">Cell membrane</keyword>
<dbReference type="EMBL" id="CP003537">
    <property type="protein sequence ID" value="AGH94757.1"/>
    <property type="molecule type" value="Genomic_DNA"/>
</dbReference>
<feature type="transmembrane region" description="Helical" evidence="9">
    <location>
        <begin position="113"/>
        <end position="136"/>
    </location>
</feature>
<feature type="domain" description="MotA/TolQ/ExbB proton channel" evidence="10">
    <location>
        <begin position="75"/>
        <end position="194"/>
    </location>
</feature>
<evidence type="ECO:0000256" key="6">
    <source>
        <dbReference type="ARBA" id="ARBA00022989"/>
    </source>
</evidence>
<dbReference type="AlphaFoldDB" id="M4V5W9"/>
<evidence type="ECO:0000256" key="1">
    <source>
        <dbReference type="ARBA" id="ARBA00004651"/>
    </source>
</evidence>
<dbReference type="RefSeq" id="WP_015469247.1">
    <property type="nucleotide sequence ID" value="NC_020813.1"/>
</dbReference>
<organism evidence="11 12">
    <name type="scientific">Pseudobdellovibrio exovorus JSS</name>
    <dbReference type="NCBI Taxonomy" id="1184267"/>
    <lineage>
        <taxon>Bacteria</taxon>
        <taxon>Pseudomonadati</taxon>
        <taxon>Bdellovibrionota</taxon>
        <taxon>Bdellovibrionia</taxon>
        <taxon>Bdellovibrionales</taxon>
        <taxon>Pseudobdellovibrionaceae</taxon>
        <taxon>Pseudobdellovibrio</taxon>
    </lineage>
</organism>
<dbReference type="Proteomes" id="UP000012040">
    <property type="component" value="Chromosome"/>
</dbReference>
<keyword evidence="2 8" id="KW-0813">Transport</keyword>
<evidence type="ECO:0000256" key="3">
    <source>
        <dbReference type="ARBA" id="ARBA00022475"/>
    </source>
</evidence>
<dbReference type="HOGENOM" id="CLU_053325_4_4_7"/>
<evidence type="ECO:0000313" key="12">
    <source>
        <dbReference type="Proteomes" id="UP000012040"/>
    </source>
</evidence>
<feature type="transmembrane region" description="Helical" evidence="9">
    <location>
        <begin position="156"/>
        <end position="182"/>
    </location>
</feature>
<evidence type="ECO:0000256" key="9">
    <source>
        <dbReference type="SAM" id="Phobius"/>
    </source>
</evidence>
<evidence type="ECO:0000256" key="5">
    <source>
        <dbReference type="ARBA" id="ARBA00022927"/>
    </source>
</evidence>
<keyword evidence="5 8" id="KW-0653">Protein transport</keyword>
<proteinExistence type="inferred from homology"/>
<keyword evidence="7 9" id="KW-0472">Membrane</keyword>
<evidence type="ECO:0000256" key="2">
    <source>
        <dbReference type="ARBA" id="ARBA00022448"/>
    </source>
</evidence>
<evidence type="ECO:0000313" key="11">
    <source>
        <dbReference type="EMBL" id="AGH94757.1"/>
    </source>
</evidence>
<comment type="subcellular location">
    <subcellularLocation>
        <location evidence="1">Cell membrane</location>
        <topology evidence="1">Multi-pass membrane protein</topology>
    </subcellularLocation>
    <subcellularLocation>
        <location evidence="8">Membrane</location>
        <topology evidence="8">Multi-pass membrane protein</topology>
    </subcellularLocation>
</comment>